<feature type="region of interest" description="Disordered" evidence="1">
    <location>
        <begin position="374"/>
        <end position="479"/>
    </location>
</feature>
<name>A0AA40DU91_9PEZI</name>
<feature type="compositionally biased region" description="Polar residues" evidence="1">
    <location>
        <begin position="453"/>
        <end position="464"/>
    </location>
</feature>
<keyword evidence="2" id="KW-0812">Transmembrane</keyword>
<evidence type="ECO:0000256" key="1">
    <source>
        <dbReference type="SAM" id="MobiDB-lite"/>
    </source>
</evidence>
<feature type="signal peptide" evidence="3">
    <location>
        <begin position="1"/>
        <end position="25"/>
    </location>
</feature>
<evidence type="ECO:0000313" key="5">
    <source>
        <dbReference type="Proteomes" id="UP001172159"/>
    </source>
</evidence>
<feature type="transmembrane region" description="Helical" evidence="2">
    <location>
        <begin position="266"/>
        <end position="289"/>
    </location>
</feature>
<organism evidence="4 5">
    <name type="scientific">Apiosordaria backusii</name>
    <dbReference type="NCBI Taxonomy" id="314023"/>
    <lineage>
        <taxon>Eukaryota</taxon>
        <taxon>Fungi</taxon>
        <taxon>Dikarya</taxon>
        <taxon>Ascomycota</taxon>
        <taxon>Pezizomycotina</taxon>
        <taxon>Sordariomycetes</taxon>
        <taxon>Sordariomycetidae</taxon>
        <taxon>Sordariales</taxon>
        <taxon>Lasiosphaeriaceae</taxon>
        <taxon>Apiosordaria</taxon>
    </lineage>
</organism>
<keyword evidence="2" id="KW-0472">Membrane</keyword>
<evidence type="ECO:0000256" key="2">
    <source>
        <dbReference type="SAM" id="Phobius"/>
    </source>
</evidence>
<sequence>IITMRRTRYLAGLAIMASLVQPALASFWTVTELFVYEPTPMPYGCDEAGITKVQCTTAYDYPFRVKHTSTPTGVDPVEITTRSDPSWDLEISSIYLPAGAVPRSDLINYEDPTTTTSPATTISLRPIWAVDVTFTAPASCPTPFEFTTFANLGSYHDSVPSAVSPFLLPKATVEEATSTYTRTVVTPLREPRTTVTETLPGTHTTFHLQPTDLPPVLRPDISDSGLVWVDWYYVQNCYRPGEENPKKKAEMCPYTYGGKCSKVEPWVINVAAVFPSVFLLGFVENFFWFRRMMLGKGCLRFGTVCWALLFIFVIGFTIIERKRNAEDQARLREQWKTIPFGMRMRLWFRWGFRHKYPVAWLGARKTVGEEESIEMGIDGGGGASAGAGQRGQDGEDDMPLPAYPGPPSSRVSDTHSANSGNTGVVSRPVLGNPNAVLGSTGSGTVVIRPIRTPVQSQSPASTQRPDTDQRTTGHGFRAV</sequence>
<feature type="compositionally biased region" description="Polar residues" evidence="1">
    <location>
        <begin position="409"/>
        <end position="424"/>
    </location>
</feature>
<evidence type="ECO:0000313" key="4">
    <source>
        <dbReference type="EMBL" id="KAK0716569.1"/>
    </source>
</evidence>
<proteinExistence type="predicted"/>
<feature type="compositionally biased region" description="Gly residues" evidence="1">
    <location>
        <begin position="377"/>
        <end position="391"/>
    </location>
</feature>
<keyword evidence="5" id="KW-1185">Reference proteome</keyword>
<dbReference type="Proteomes" id="UP001172159">
    <property type="component" value="Unassembled WGS sequence"/>
</dbReference>
<dbReference type="AlphaFoldDB" id="A0AA40DU91"/>
<feature type="non-terminal residue" evidence="4">
    <location>
        <position position="1"/>
    </location>
</feature>
<feature type="chain" id="PRO_5041254726" evidence="3">
    <location>
        <begin position="26"/>
        <end position="479"/>
    </location>
</feature>
<keyword evidence="3" id="KW-0732">Signal</keyword>
<keyword evidence="2" id="KW-1133">Transmembrane helix</keyword>
<gene>
    <name evidence="4" type="ORF">B0T21DRAFT_296190</name>
</gene>
<comment type="caution">
    <text evidence="4">The sequence shown here is derived from an EMBL/GenBank/DDBJ whole genome shotgun (WGS) entry which is preliminary data.</text>
</comment>
<accession>A0AA40DU91</accession>
<feature type="transmembrane region" description="Helical" evidence="2">
    <location>
        <begin position="301"/>
        <end position="319"/>
    </location>
</feature>
<reference evidence="4" key="1">
    <citation type="submission" date="2023-06" db="EMBL/GenBank/DDBJ databases">
        <title>Genome-scale phylogeny and comparative genomics of the fungal order Sordariales.</title>
        <authorList>
            <consortium name="Lawrence Berkeley National Laboratory"/>
            <person name="Hensen N."/>
            <person name="Bonometti L."/>
            <person name="Westerberg I."/>
            <person name="Brannstrom I.O."/>
            <person name="Guillou S."/>
            <person name="Cros-Aarteil S."/>
            <person name="Calhoun S."/>
            <person name="Haridas S."/>
            <person name="Kuo A."/>
            <person name="Mondo S."/>
            <person name="Pangilinan J."/>
            <person name="Riley R."/>
            <person name="Labutti K."/>
            <person name="Andreopoulos B."/>
            <person name="Lipzen A."/>
            <person name="Chen C."/>
            <person name="Yanf M."/>
            <person name="Daum C."/>
            <person name="Ng V."/>
            <person name="Clum A."/>
            <person name="Steindorff A."/>
            <person name="Ohm R."/>
            <person name="Martin F."/>
            <person name="Silar P."/>
            <person name="Natvig D."/>
            <person name="Lalanne C."/>
            <person name="Gautier V."/>
            <person name="Ament-Velasquez S.L."/>
            <person name="Kruys A."/>
            <person name="Hutchinson M.I."/>
            <person name="Powell A.J."/>
            <person name="Barry K."/>
            <person name="Miller A.N."/>
            <person name="Grigoriev I.V."/>
            <person name="Debuchy R."/>
            <person name="Gladieux P."/>
            <person name="Thoren M.H."/>
            <person name="Johannesson H."/>
        </authorList>
    </citation>
    <scope>NUCLEOTIDE SEQUENCE</scope>
    <source>
        <strain evidence="4">CBS 540.89</strain>
    </source>
</reference>
<protein>
    <submittedName>
        <fullName evidence="4">Uncharacterized protein</fullName>
    </submittedName>
</protein>
<evidence type="ECO:0000256" key="3">
    <source>
        <dbReference type="SAM" id="SignalP"/>
    </source>
</evidence>
<dbReference type="EMBL" id="JAUKTV010000014">
    <property type="protein sequence ID" value="KAK0716569.1"/>
    <property type="molecule type" value="Genomic_DNA"/>
</dbReference>